<proteinExistence type="predicted"/>
<organism evidence="1 2">
    <name type="scientific">Trichonephila clavipes</name>
    <name type="common">Golden silk orbweaver</name>
    <name type="synonym">Nephila clavipes</name>
    <dbReference type="NCBI Taxonomy" id="2585209"/>
    <lineage>
        <taxon>Eukaryota</taxon>
        <taxon>Metazoa</taxon>
        <taxon>Ecdysozoa</taxon>
        <taxon>Arthropoda</taxon>
        <taxon>Chelicerata</taxon>
        <taxon>Arachnida</taxon>
        <taxon>Araneae</taxon>
        <taxon>Araneomorphae</taxon>
        <taxon>Entelegynae</taxon>
        <taxon>Araneoidea</taxon>
        <taxon>Nephilidae</taxon>
        <taxon>Trichonephila</taxon>
    </lineage>
</organism>
<sequence length="118" mass="13450">MPPDTHRVHTEYVLVKSMGPKVFWAESRVQGTEKYFCGRGSRVNSVGKVDLNLIEYYWEARVRRITPLKPLSIALQGLRNATTKQLAVQLTELISAISMSMEQDFDALLTVERHQTSN</sequence>
<comment type="caution">
    <text evidence="1">The sequence shown here is derived from an EMBL/GenBank/DDBJ whole genome shotgun (WGS) entry which is preliminary data.</text>
</comment>
<accession>A0A8X6VF23</accession>
<dbReference type="AlphaFoldDB" id="A0A8X6VF23"/>
<gene>
    <name evidence="1" type="ORF">TNCV_561811</name>
</gene>
<dbReference type="EMBL" id="BMAU01021248">
    <property type="protein sequence ID" value="GFY05049.1"/>
    <property type="molecule type" value="Genomic_DNA"/>
</dbReference>
<dbReference type="Proteomes" id="UP000887159">
    <property type="component" value="Unassembled WGS sequence"/>
</dbReference>
<evidence type="ECO:0000313" key="1">
    <source>
        <dbReference type="EMBL" id="GFY05049.1"/>
    </source>
</evidence>
<keyword evidence="2" id="KW-1185">Reference proteome</keyword>
<reference evidence="1" key="1">
    <citation type="submission" date="2020-08" db="EMBL/GenBank/DDBJ databases">
        <title>Multicomponent nature underlies the extraordinary mechanical properties of spider dragline silk.</title>
        <authorList>
            <person name="Kono N."/>
            <person name="Nakamura H."/>
            <person name="Mori M."/>
            <person name="Yoshida Y."/>
            <person name="Ohtoshi R."/>
            <person name="Malay A.D."/>
            <person name="Moran D.A.P."/>
            <person name="Tomita M."/>
            <person name="Numata K."/>
            <person name="Arakawa K."/>
        </authorList>
    </citation>
    <scope>NUCLEOTIDE SEQUENCE</scope>
</reference>
<name>A0A8X6VF23_TRICX</name>
<evidence type="ECO:0000313" key="2">
    <source>
        <dbReference type="Proteomes" id="UP000887159"/>
    </source>
</evidence>
<protein>
    <submittedName>
        <fullName evidence="1">Uncharacterized protein</fullName>
    </submittedName>
</protein>